<keyword evidence="1" id="KW-0472">Membrane</keyword>
<accession>A0A0H3AFU5</accession>
<dbReference type="AlphaFoldDB" id="A0A0H3AFU5"/>
<gene>
    <name evidence="2" type="ordered locus">VC0395_A2408</name>
</gene>
<proteinExistence type="predicted"/>
<dbReference type="Proteomes" id="UP000000249">
    <property type="component" value="Chromosome 1"/>
</dbReference>
<keyword evidence="1" id="KW-0812">Transmembrane</keyword>
<evidence type="ECO:0000313" key="2">
    <source>
        <dbReference type="EMBL" id="ABQ19700.1"/>
    </source>
</evidence>
<sequence>MTGAFFIGRYSTLALPLLAYISAYFVVGRLCALSGLIRQKHSIL</sequence>
<evidence type="ECO:0000313" key="3">
    <source>
        <dbReference type="Proteomes" id="UP000000249"/>
    </source>
</evidence>
<dbReference type="KEGG" id="vcr:VC395_0070"/>
<keyword evidence="1" id="KW-1133">Transmembrane helix</keyword>
<name>A0A0H3AFU5_VIBC3</name>
<evidence type="ECO:0000256" key="1">
    <source>
        <dbReference type="SAM" id="Phobius"/>
    </source>
</evidence>
<dbReference type="EMBL" id="CP000627">
    <property type="protein sequence ID" value="ABQ19700.1"/>
    <property type="molecule type" value="Genomic_DNA"/>
</dbReference>
<feature type="transmembrane region" description="Helical" evidence="1">
    <location>
        <begin position="17"/>
        <end position="37"/>
    </location>
</feature>
<dbReference type="KEGG" id="vco:VC0395_A2408"/>
<organism evidence="2 3">
    <name type="scientific">Vibrio cholerae serotype O1 (strain ATCC 39541 / Classical Ogawa 395 / O395)</name>
    <dbReference type="NCBI Taxonomy" id="345073"/>
    <lineage>
        <taxon>Bacteria</taxon>
        <taxon>Pseudomonadati</taxon>
        <taxon>Pseudomonadota</taxon>
        <taxon>Gammaproteobacteria</taxon>
        <taxon>Vibrionales</taxon>
        <taxon>Vibrionaceae</taxon>
        <taxon>Vibrio</taxon>
    </lineage>
</organism>
<reference evidence="2 3" key="1">
    <citation type="submission" date="2007-03" db="EMBL/GenBank/DDBJ databases">
        <authorList>
            <person name="Heidelberg J."/>
        </authorList>
    </citation>
    <scope>NUCLEOTIDE SEQUENCE [LARGE SCALE GENOMIC DNA]</scope>
    <source>
        <strain evidence="3">ATCC 39541 / Classical Ogawa 395 / O395</strain>
    </source>
</reference>
<protein>
    <submittedName>
        <fullName evidence="2">Uncharacterized protein</fullName>
    </submittedName>
</protein>